<gene>
    <name evidence="2" type="ORF">LAFE_0F03796G</name>
</gene>
<accession>A0A1G4MEZ6</accession>
<dbReference type="EMBL" id="LT598490">
    <property type="protein sequence ID" value="SCW02318.1"/>
    <property type="molecule type" value="Genomic_DNA"/>
</dbReference>
<dbReference type="AlphaFoldDB" id="A0A1G4MEZ6"/>
<feature type="region of interest" description="Disordered" evidence="1">
    <location>
        <begin position="115"/>
        <end position="152"/>
    </location>
</feature>
<name>A0A1G4MEZ6_LACFM</name>
<evidence type="ECO:0000256" key="1">
    <source>
        <dbReference type="SAM" id="MobiDB-lite"/>
    </source>
</evidence>
<proteinExistence type="predicted"/>
<feature type="region of interest" description="Disordered" evidence="1">
    <location>
        <begin position="19"/>
        <end position="62"/>
    </location>
</feature>
<protein>
    <submittedName>
        <fullName evidence="2">LAFE_0F03796g1_1</fullName>
    </submittedName>
</protein>
<organism evidence="2 3">
    <name type="scientific">Lachancea fermentati</name>
    <name type="common">Zygosaccharomyces fermentati</name>
    <dbReference type="NCBI Taxonomy" id="4955"/>
    <lineage>
        <taxon>Eukaryota</taxon>
        <taxon>Fungi</taxon>
        <taxon>Dikarya</taxon>
        <taxon>Ascomycota</taxon>
        <taxon>Saccharomycotina</taxon>
        <taxon>Saccharomycetes</taxon>
        <taxon>Saccharomycetales</taxon>
        <taxon>Saccharomycetaceae</taxon>
        <taxon>Lachancea</taxon>
    </lineage>
</organism>
<reference evidence="3" key="1">
    <citation type="submission" date="2016-03" db="EMBL/GenBank/DDBJ databases">
        <authorList>
            <person name="Devillers H."/>
        </authorList>
    </citation>
    <scope>NUCLEOTIDE SEQUENCE [LARGE SCALE GENOMIC DNA]</scope>
</reference>
<keyword evidence="3" id="KW-1185">Reference proteome</keyword>
<evidence type="ECO:0000313" key="3">
    <source>
        <dbReference type="Proteomes" id="UP000190831"/>
    </source>
</evidence>
<sequence length="167" mass="18503">MPVWRTYIYTYTTPPRTEHAARRGAAAARVRRRDAREMPARRGARRAQSPAQRAAGSHAWRAARSPQVRCARVWRPWDHRTGARPCTRARSAPAPTDRSAARPLLRAGSNAGAGADLGCCHRAAPAGTRRDTRNPPRDLTQPRGSRRPGCEPARECRGSACRPRWGL</sequence>
<evidence type="ECO:0000313" key="2">
    <source>
        <dbReference type="EMBL" id="SCW02318.1"/>
    </source>
</evidence>
<feature type="compositionally biased region" description="Low complexity" evidence="1">
    <location>
        <begin position="46"/>
        <end position="57"/>
    </location>
</feature>
<dbReference type="Proteomes" id="UP000190831">
    <property type="component" value="Chromosome F"/>
</dbReference>